<evidence type="ECO:0000313" key="9">
    <source>
        <dbReference type="EMBL" id="PWJ55259.1"/>
    </source>
</evidence>
<dbReference type="OrthoDB" id="9773582at2"/>
<evidence type="ECO:0000256" key="1">
    <source>
        <dbReference type="ARBA" id="ARBA00004651"/>
    </source>
</evidence>
<keyword evidence="2" id="KW-1003">Cell membrane</keyword>
<dbReference type="Proteomes" id="UP000245880">
    <property type="component" value="Unassembled WGS sequence"/>
</dbReference>
<evidence type="ECO:0000256" key="6">
    <source>
        <dbReference type="ARBA" id="ARBA00023136"/>
    </source>
</evidence>
<dbReference type="PANTHER" id="PTHR14969">
    <property type="entry name" value="SPHINGOSINE-1-PHOSPHATE PHOSPHOHYDROLASE"/>
    <property type="match status" value="1"/>
</dbReference>
<feature type="transmembrane region" description="Helical" evidence="7">
    <location>
        <begin position="180"/>
        <end position="202"/>
    </location>
</feature>
<reference evidence="9 10" key="1">
    <citation type="submission" date="2018-03" db="EMBL/GenBank/DDBJ databases">
        <title>Genomic Encyclopedia of Archaeal and Bacterial Type Strains, Phase II (KMG-II): from individual species to whole genera.</title>
        <authorList>
            <person name="Goeker M."/>
        </authorList>
    </citation>
    <scope>NUCLEOTIDE SEQUENCE [LARGE SCALE GENOMIC DNA]</scope>
    <source>
        <strain evidence="9 10">DSM 100346</strain>
    </source>
</reference>
<feature type="transmembrane region" description="Helical" evidence="7">
    <location>
        <begin position="54"/>
        <end position="71"/>
    </location>
</feature>
<dbReference type="EMBL" id="QGDT01000014">
    <property type="protein sequence ID" value="PWJ55259.1"/>
    <property type="molecule type" value="Genomic_DNA"/>
</dbReference>
<name>A0A316ACY0_9BACT</name>
<proteinExistence type="predicted"/>
<feature type="transmembrane region" description="Helical" evidence="7">
    <location>
        <begin position="156"/>
        <end position="174"/>
    </location>
</feature>
<dbReference type="InterPro" id="IPR000326">
    <property type="entry name" value="PAP2/HPO"/>
</dbReference>
<sequence>MKSIVLSRRLLLTCFCLVWVAFGLLQAVLGQNNMVLAINAHWSPFLDHTIPPLTFLGDGVFCVVLGLLALIGSYRLGISILISYIVSGLLVQFLKRVVYADAYRPPVVLAQKLPYLHHTPGIEWLHHGSFPSGHTTSAFAVFMCLALFSKYKTIQFICLLLAIIVAFSRMYLLAHFPADVWIGAMIGLGFALGSTFACKYWFQRLPARALDSGAWNV</sequence>
<evidence type="ECO:0000256" key="5">
    <source>
        <dbReference type="ARBA" id="ARBA00022989"/>
    </source>
</evidence>
<dbReference type="RefSeq" id="WP_109677188.1">
    <property type="nucleotide sequence ID" value="NZ_QGDT01000014.1"/>
</dbReference>
<comment type="subcellular location">
    <subcellularLocation>
        <location evidence="1">Cell membrane</location>
        <topology evidence="1">Multi-pass membrane protein</topology>
    </subcellularLocation>
</comment>
<keyword evidence="4" id="KW-0378">Hydrolase</keyword>
<evidence type="ECO:0000259" key="8">
    <source>
        <dbReference type="SMART" id="SM00014"/>
    </source>
</evidence>
<gene>
    <name evidence="9" type="ORF">CLV98_11428</name>
</gene>
<dbReference type="PANTHER" id="PTHR14969:SF62">
    <property type="entry name" value="DECAPRENYLPHOSPHORYL-5-PHOSPHORIBOSE PHOSPHATASE RV3807C-RELATED"/>
    <property type="match status" value="1"/>
</dbReference>
<dbReference type="GO" id="GO:0016787">
    <property type="term" value="F:hydrolase activity"/>
    <property type="evidence" value="ECO:0007669"/>
    <property type="project" value="UniProtKB-KW"/>
</dbReference>
<evidence type="ECO:0000313" key="10">
    <source>
        <dbReference type="Proteomes" id="UP000245880"/>
    </source>
</evidence>
<feature type="transmembrane region" description="Helical" evidence="7">
    <location>
        <begin position="130"/>
        <end position="149"/>
    </location>
</feature>
<dbReference type="AlphaFoldDB" id="A0A316ACY0"/>
<evidence type="ECO:0000256" key="4">
    <source>
        <dbReference type="ARBA" id="ARBA00022801"/>
    </source>
</evidence>
<dbReference type="Pfam" id="PF01569">
    <property type="entry name" value="PAP2"/>
    <property type="match status" value="1"/>
</dbReference>
<dbReference type="InterPro" id="IPR036938">
    <property type="entry name" value="PAP2/HPO_sf"/>
</dbReference>
<dbReference type="SMART" id="SM00014">
    <property type="entry name" value="acidPPc"/>
    <property type="match status" value="1"/>
</dbReference>
<evidence type="ECO:0000256" key="2">
    <source>
        <dbReference type="ARBA" id="ARBA00022475"/>
    </source>
</evidence>
<organism evidence="9 10">
    <name type="scientific">Dyadobacter jejuensis</name>
    <dbReference type="NCBI Taxonomy" id="1082580"/>
    <lineage>
        <taxon>Bacteria</taxon>
        <taxon>Pseudomonadati</taxon>
        <taxon>Bacteroidota</taxon>
        <taxon>Cytophagia</taxon>
        <taxon>Cytophagales</taxon>
        <taxon>Spirosomataceae</taxon>
        <taxon>Dyadobacter</taxon>
    </lineage>
</organism>
<feature type="domain" description="Phosphatidic acid phosphatase type 2/haloperoxidase" evidence="8">
    <location>
        <begin position="76"/>
        <end position="195"/>
    </location>
</feature>
<accession>A0A316ACY0</accession>
<keyword evidence="6 7" id="KW-0472">Membrane</keyword>
<protein>
    <submittedName>
        <fullName evidence="9">PAP2 superfamily protein</fullName>
    </submittedName>
</protein>
<dbReference type="Gene3D" id="1.20.144.10">
    <property type="entry name" value="Phosphatidic acid phosphatase type 2/haloperoxidase"/>
    <property type="match status" value="1"/>
</dbReference>
<feature type="transmembrane region" description="Helical" evidence="7">
    <location>
        <begin position="76"/>
        <end position="94"/>
    </location>
</feature>
<keyword evidence="5 7" id="KW-1133">Transmembrane helix</keyword>
<keyword evidence="3 7" id="KW-0812">Transmembrane</keyword>
<keyword evidence="10" id="KW-1185">Reference proteome</keyword>
<comment type="caution">
    <text evidence="9">The sequence shown here is derived from an EMBL/GenBank/DDBJ whole genome shotgun (WGS) entry which is preliminary data.</text>
</comment>
<dbReference type="GO" id="GO:0005886">
    <property type="term" value="C:plasma membrane"/>
    <property type="evidence" value="ECO:0007669"/>
    <property type="project" value="UniProtKB-SubCell"/>
</dbReference>
<evidence type="ECO:0000256" key="7">
    <source>
        <dbReference type="SAM" id="Phobius"/>
    </source>
</evidence>
<dbReference type="SUPFAM" id="SSF48317">
    <property type="entry name" value="Acid phosphatase/Vanadium-dependent haloperoxidase"/>
    <property type="match status" value="1"/>
</dbReference>
<evidence type="ECO:0000256" key="3">
    <source>
        <dbReference type="ARBA" id="ARBA00022692"/>
    </source>
</evidence>